<dbReference type="Proteomes" id="UP000516305">
    <property type="component" value="Chromosome"/>
</dbReference>
<evidence type="ECO:0000313" key="3">
    <source>
        <dbReference type="Proteomes" id="UP000516305"/>
    </source>
</evidence>
<reference evidence="2 3" key="1">
    <citation type="submission" date="2020-08" db="EMBL/GenBank/DDBJ databases">
        <title>Croceimicrobium hydrocarbonivorans gen. nov., sp. nov., a novel marine bacterium isolated from a bacterial consortium that degrades polyethylene terephthalate.</title>
        <authorList>
            <person name="Liu R."/>
        </authorList>
    </citation>
    <scope>NUCLEOTIDE SEQUENCE [LARGE SCALE GENOMIC DNA]</scope>
    <source>
        <strain evidence="2 3">A20-9</strain>
    </source>
</reference>
<accession>A0A7H0VFY0</accession>
<evidence type="ECO:0000313" key="2">
    <source>
        <dbReference type="EMBL" id="QNR24628.1"/>
    </source>
</evidence>
<name>A0A7H0VFY0_9FLAO</name>
<keyword evidence="1" id="KW-1133">Transmembrane helix</keyword>
<dbReference type="EMBL" id="CP060139">
    <property type="protein sequence ID" value="QNR24628.1"/>
    <property type="molecule type" value="Genomic_DNA"/>
</dbReference>
<sequence length="95" mass="11255">MEAPKLPSFIRQNKHKSFEFQPRYYSESKERIDNLRQKYHGTEEGPKPERRASMLRDEMAQNWKSGRQSNVSSSNRKLLYIIVGLAALTYYLIMN</sequence>
<dbReference type="RefSeq" id="WP_210759155.1">
    <property type="nucleotide sequence ID" value="NZ_CP060139.1"/>
</dbReference>
<protein>
    <submittedName>
        <fullName evidence="2">Uncharacterized protein</fullName>
    </submittedName>
</protein>
<keyword evidence="3" id="KW-1185">Reference proteome</keyword>
<organism evidence="2 3">
    <name type="scientific">Croceimicrobium hydrocarbonivorans</name>
    <dbReference type="NCBI Taxonomy" id="2761580"/>
    <lineage>
        <taxon>Bacteria</taxon>
        <taxon>Pseudomonadati</taxon>
        <taxon>Bacteroidota</taxon>
        <taxon>Flavobacteriia</taxon>
        <taxon>Flavobacteriales</taxon>
        <taxon>Owenweeksiaceae</taxon>
        <taxon>Croceimicrobium</taxon>
    </lineage>
</organism>
<dbReference type="AlphaFoldDB" id="A0A7H0VFY0"/>
<gene>
    <name evidence="2" type="ORF">H4K34_01940</name>
</gene>
<proteinExistence type="predicted"/>
<dbReference type="KEGG" id="chyd:H4K34_01940"/>
<feature type="transmembrane region" description="Helical" evidence="1">
    <location>
        <begin position="77"/>
        <end position="93"/>
    </location>
</feature>
<evidence type="ECO:0000256" key="1">
    <source>
        <dbReference type="SAM" id="Phobius"/>
    </source>
</evidence>
<keyword evidence="1" id="KW-0812">Transmembrane</keyword>
<keyword evidence="1" id="KW-0472">Membrane</keyword>